<evidence type="ECO:0000256" key="4">
    <source>
        <dbReference type="ARBA" id="ARBA00022695"/>
    </source>
</evidence>
<dbReference type="Pfam" id="PF02811">
    <property type="entry name" value="PHP"/>
    <property type="match status" value="1"/>
</dbReference>
<dbReference type="CDD" id="cd04485">
    <property type="entry name" value="DnaE_OBF"/>
    <property type="match status" value="1"/>
</dbReference>
<dbReference type="PANTHER" id="PTHR32294:SF4">
    <property type="entry name" value="ERROR-PRONE DNA POLYMERASE"/>
    <property type="match status" value="1"/>
</dbReference>
<dbReference type="InterPro" id="IPR040982">
    <property type="entry name" value="DNA_pol3_finger"/>
</dbReference>
<dbReference type="EC" id="2.7.7.7" evidence="1"/>
<keyword evidence="4 11" id="KW-0548">Nucleotidyltransferase</keyword>
<dbReference type="NCBIfam" id="TIGR00594">
    <property type="entry name" value="polc"/>
    <property type="match status" value="1"/>
</dbReference>
<evidence type="ECO:0000259" key="10">
    <source>
        <dbReference type="SMART" id="SM00481"/>
    </source>
</evidence>
<dbReference type="EMBL" id="CP093442">
    <property type="protein sequence ID" value="UOF00055.1"/>
    <property type="molecule type" value="Genomic_DNA"/>
</dbReference>
<dbReference type="GO" id="GO:0003887">
    <property type="term" value="F:DNA-directed DNA polymerase activity"/>
    <property type="evidence" value="ECO:0007669"/>
    <property type="project" value="UniProtKB-EC"/>
</dbReference>
<dbReference type="Pfam" id="PF07733">
    <property type="entry name" value="DNA_pol3_alpha"/>
    <property type="match status" value="1"/>
</dbReference>
<dbReference type="RefSeq" id="WP_243535650.1">
    <property type="nucleotide sequence ID" value="NZ_CP093442.1"/>
</dbReference>
<dbReference type="Pfam" id="PF14579">
    <property type="entry name" value="HHH_6"/>
    <property type="match status" value="1"/>
</dbReference>
<keyword evidence="6" id="KW-0227">DNA damage</keyword>
<keyword evidence="5" id="KW-0235">DNA replication</keyword>
<dbReference type="NCBIfam" id="NF004225">
    <property type="entry name" value="PRK05672.1"/>
    <property type="match status" value="1"/>
</dbReference>
<protein>
    <recommendedName>
        <fullName evidence="1">DNA-directed DNA polymerase</fullName>
        <ecNumber evidence="1">2.7.7.7</ecNumber>
    </recommendedName>
</protein>
<evidence type="ECO:0000313" key="11">
    <source>
        <dbReference type="EMBL" id="UOF00055.1"/>
    </source>
</evidence>
<evidence type="ECO:0000256" key="7">
    <source>
        <dbReference type="ARBA" id="ARBA00022932"/>
    </source>
</evidence>
<comment type="catalytic activity">
    <reaction evidence="9">
        <text>DNA(n) + a 2'-deoxyribonucleoside 5'-triphosphate = DNA(n+1) + diphosphate</text>
        <dbReference type="Rhea" id="RHEA:22508"/>
        <dbReference type="Rhea" id="RHEA-COMP:17339"/>
        <dbReference type="Rhea" id="RHEA-COMP:17340"/>
        <dbReference type="ChEBI" id="CHEBI:33019"/>
        <dbReference type="ChEBI" id="CHEBI:61560"/>
        <dbReference type="ChEBI" id="CHEBI:173112"/>
        <dbReference type="EC" id="2.7.7.7"/>
    </reaction>
</comment>
<reference evidence="11" key="1">
    <citation type="submission" date="2022-03" db="EMBL/GenBank/DDBJ databases">
        <title>Genome Identification and Characterization of new species Bdellovibrio reynosense LBG001 sp. nov. from a Mexico soil sample.</title>
        <authorList>
            <person name="Camilli A."/>
            <person name="Ajao Y."/>
            <person name="Guo X."/>
        </authorList>
    </citation>
    <scope>NUCLEOTIDE SEQUENCE</scope>
    <source>
        <strain evidence="11">LBG001</strain>
    </source>
</reference>
<proteinExistence type="inferred from homology"/>
<evidence type="ECO:0000256" key="1">
    <source>
        <dbReference type="ARBA" id="ARBA00012417"/>
    </source>
</evidence>
<organism evidence="11 12">
    <name type="scientific">Bdellovibrio reynosensis</name>
    <dbReference type="NCBI Taxonomy" id="2835041"/>
    <lineage>
        <taxon>Bacteria</taxon>
        <taxon>Pseudomonadati</taxon>
        <taxon>Bdellovibrionota</taxon>
        <taxon>Bdellovibrionia</taxon>
        <taxon>Bdellovibrionales</taxon>
        <taxon>Pseudobdellovibrionaceae</taxon>
        <taxon>Bdellovibrio</taxon>
    </lineage>
</organism>
<evidence type="ECO:0000256" key="9">
    <source>
        <dbReference type="ARBA" id="ARBA00049244"/>
    </source>
</evidence>
<evidence type="ECO:0000256" key="6">
    <source>
        <dbReference type="ARBA" id="ARBA00022763"/>
    </source>
</evidence>
<accession>A0ABY4CCY0</accession>
<gene>
    <name evidence="11" type="ORF">MNR06_10115</name>
</gene>
<evidence type="ECO:0000256" key="5">
    <source>
        <dbReference type="ARBA" id="ARBA00022705"/>
    </source>
</evidence>
<keyword evidence="7" id="KW-0239">DNA-directed DNA polymerase</keyword>
<dbReference type="PANTHER" id="PTHR32294">
    <property type="entry name" value="DNA POLYMERASE III SUBUNIT ALPHA"/>
    <property type="match status" value="1"/>
</dbReference>
<dbReference type="InterPro" id="IPR004013">
    <property type="entry name" value="PHP_dom"/>
</dbReference>
<sequence length="1070" mass="122890">MSHHIMRSGTLRNLPAQPGVKSNLPVKRVRAKGFVELLGRSNFSFLQGASHPEEMVQEAIHYGYDGLAICDLNGLYGVVRGFQTAQSPSLFTASVKAKEGFHYLIGTEVTLTDETSVTLVPLNKQGYSHLCEILTLGKRQAAKGFSKLTLEQIEKYSQGLMCFALPPVSDERYERLEKIFDDRLYIPIWRDLTWESQEFCKQAFALEEKYQARLFVTQRPFMHSTERKPLFDVLTCILHHTTLKDAKNKLIQNAERCLKSIDEISYLWQDRIDLVEKTVEIAARVGFSLDEIRYRYPHSQLPQGLTQSEHLRNLAFEGAKKRYPQGVPDKINKMIEYELNLIKELEYEDYFLTLKEICDFAASRNILHQGRGSAANSVVCFCIGLTSVDPTKIDLLFERFISRERREPPDIDIDFEHSRREEVIQHIYEKYNERHAAMVCTVIRYRSRMAIREAAKVFGIPLEKINAMIKFMGRDGMDRLLDPTVAGRFGLEPHEWQMFLNLAQQLRGFPRHLGIHTGGFLITQDPITEMVPVEKATMDGRYVIQWNKDDVATLKLMKIDVLSLGMLTALRKCFDLLKDHKGLDYNLATLPQEDAPTYDMICKADTVGVFQIESRAQMNTLPRMLPRTFYDLVIEVALVRPGPLQGGMVHPYLRRRQGLEKVTYAHKDLIPILHKTHGIPIFQEQVMKIVIVAADFTPGEADELRRIMSSAWRKKATMNGVKKRIMDGLAKNNISAEYGEQIYKTIEGFANYGFPESHAASFALLTYASCYLKHHHPDVFVCSLLNSQPMGFYSPRTLIAEAQRHGVQVHPLCVQNSDYDYTLEPHLEGHALRVGLRSLYGLPEKLMRKIEDCRKADGKFLDLPEFIRRTELPRAALIKLAASGAFDCFNPNVRELMWHLESLSLDQESFLWGHPKEQFEQEDEDTDENEHLPFESNWDRLRREYDSKGYSVDSHPMSVLRSYLKSKNNELIAKRFVPYFCSDDLVRLKNKTMVRLAGLVSVTQRPPTAKGMCFITLEDEFGFMNIVIHPDIYQKDRLTIYGKSLLEVQGQVEKVGSIINIRAVRVLPLQ</sequence>
<dbReference type="Gene3D" id="1.10.150.870">
    <property type="match status" value="1"/>
</dbReference>
<keyword evidence="2" id="KW-0963">Cytoplasm</keyword>
<keyword evidence="3 11" id="KW-0808">Transferase</keyword>
<dbReference type="InterPro" id="IPR029460">
    <property type="entry name" value="DNAPol_HHH"/>
</dbReference>
<evidence type="ECO:0000256" key="2">
    <source>
        <dbReference type="ARBA" id="ARBA00022490"/>
    </source>
</evidence>
<dbReference type="Proteomes" id="UP000830116">
    <property type="component" value="Chromosome"/>
</dbReference>
<dbReference type="SUPFAM" id="SSF89550">
    <property type="entry name" value="PHP domain-like"/>
    <property type="match status" value="1"/>
</dbReference>
<name>A0ABY4CCY0_9BACT</name>
<dbReference type="HAMAP" id="MF_01902">
    <property type="entry name" value="DNApol_error_prone"/>
    <property type="match status" value="1"/>
</dbReference>
<dbReference type="InterPro" id="IPR004805">
    <property type="entry name" value="DnaE2/DnaE/PolC"/>
</dbReference>
<keyword evidence="8" id="KW-0234">DNA repair</keyword>
<dbReference type="InterPro" id="IPR023073">
    <property type="entry name" value="DnaE2"/>
</dbReference>
<dbReference type="InterPro" id="IPR003141">
    <property type="entry name" value="Pol/His_phosphatase_N"/>
</dbReference>
<dbReference type="InterPro" id="IPR011708">
    <property type="entry name" value="DNA_pol3_alpha_NTPase_dom"/>
</dbReference>
<evidence type="ECO:0000313" key="12">
    <source>
        <dbReference type="Proteomes" id="UP000830116"/>
    </source>
</evidence>
<evidence type="ECO:0000256" key="3">
    <source>
        <dbReference type="ARBA" id="ARBA00022679"/>
    </source>
</evidence>
<dbReference type="SMART" id="SM00481">
    <property type="entry name" value="POLIIIAc"/>
    <property type="match status" value="1"/>
</dbReference>
<dbReference type="Gene3D" id="3.20.20.140">
    <property type="entry name" value="Metal-dependent hydrolases"/>
    <property type="match status" value="1"/>
</dbReference>
<feature type="domain" description="Polymerase/histidinol phosphatase N-terminal" evidence="10">
    <location>
        <begin position="35"/>
        <end position="113"/>
    </location>
</feature>
<keyword evidence="12" id="KW-1185">Reference proteome</keyword>
<evidence type="ECO:0000256" key="8">
    <source>
        <dbReference type="ARBA" id="ARBA00023204"/>
    </source>
</evidence>
<dbReference type="Pfam" id="PF17657">
    <property type="entry name" value="DNA_pol3_finger"/>
    <property type="match status" value="1"/>
</dbReference>
<dbReference type="InterPro" id="IPR016195">
    <property type="entry name" value="Pol/histidinol_Pase-like"/>
</dbReference>